<protein>
    <submittedName>
        <fullName evidence="3">Methyltransferase domain-containing protein</fullName>
    </submittedName>
</protein>
<dbReference type="Proteomes" id="UP000483018">
    <property type="component" value="Unassembled WGS sequence"/>
</dbReference>
<dbReference type="PANTHER" id="PTHR43861">
    <property type="entry name" value="TRANS-ACONITATE 2-METHYLTRANSFERASE-RELATED"/>
    <property type="match status" value="1"/>
</dbReference>
<dbReference type="InterPro" id="IPR041698">
    <property type="entry name" value="Methyltransf_25"/>
</dbReference>
<name>A0A7C8LF85_9FIRM</name>
<organism evidence="3 4">
    <name type="scientific">Defluviitalea raffinosedens</name>
    <dbReference type="NCBI Taxonomy" id="1450156"/>
    <lineage>
        <taxon>Bacteria</taxon>
        <taxon>Bacillati</taxon>
        <taxon>Bacillota</taxon>
        <taxon>Clostridia</taxon>
        <taxon>Lachnospirales</taxon>
        <taxon>Defluviitaleaceae</taxon>
        <taxon>Defluviitalea</taxon>
    </lineage>
</organism>
<dbReference type="Gene3D" id="2.20.25.110">
    <property type="entry name" value="S-adenosyl-L-methionine-dependent methyltransferases"/>
    <property type="match status" value="1"/>
</dbReference>
<keyword evidence="4" id="KW-1185">Reference proteome</keyword>
<dbReference type="InterPro" id="IPR029063">
    <property type="entry name" value="SAM-dependent_MTases_sf"/>
</dbReference>
<keyword evidence="1 3" id="KW-0808">Transferase</keyword>
<accession>A0A7C8LF85</accession>
<keyword evidence="3" id="KW-0489">Methyltransferase</keyword>
<dbReference type="EMBL" id="WSLF01000020">
    <property type="protein sequence ID" value="KAE9628437.1"/>
    <property type="molecule type" value="Genomic_DNA"/>
</dbReference>
<evidence type="ECO:0000313" key="3">
    <source>
        <dbReference type="EMBL" id="KAE9628437.1"/>
    </source>
</evidence>
<reference evidence="3 4" key="1">
    <citation type="submission" date="2019-12" db="EMBL/GenBank/DDBJ databases">
        <title>Defluviitalea raffinosedens, isolated from a biogas fermenter, genome sequencing and characterization.</title>
        <authorList>
            <person name="Rettenmaier R."/>
            <person name="Schneider M."/>
            <person name="Neuhaus K."/>
            <person name="Liebl W."/>
            <person name="Zverlov V."/>
        </authorList>
    </citation>
    <scope>NUCLEOTIDE SEQUENCE [LARGE SCALE GENOMIC DNA]</scope>
    <source>
        <strain evidence="3 4">249c-K6</strain>
    </source>
</reference>
<evidence type="ECO:0000256" key="1">
    <source>
        <dbReference type="ARBA" id="ARBA00022679"/>
    </source>
</evidence>
<comment type="caution">
    <text evidence="3">The sequence shown here is derived from an EMBL/GenBank/DDBJ whole genome shotgun (WGS) entry which is preliminary data.</text>
</comment>
<dbReference type="CDD" id="cd02440">
    <property type="entry name" value="AdoMet_MTases"/>
    <property type="match status" value="1"/>
</dbReference>
<dbReference type="GO" id="GO:0032259">
    <property type="term" value="P:methylation"/>
    <property type="evidence" value="ECO:0007669"/>
    <property type="project" value="UniProtKB-KW"/>
</dbReference>
<sequence>MMIRRKKRQRRYNMGFYDTLSTYYDKVFPLSNPCKDFIEKNLLQDKGKILDVGCSTGELDIFLGERGYKVLGIDLDEKMIQMANEKLDGRELPVEFKVMNMEHLGANLSGSQFDGIICIGNTLVHLPGIPQIKAVLKQMVSLLAPGGVLILQIINYDRIITQKITELPPIENDDVSFIREYDYHETENKVGFKTTLTVKKTNEKFENVISLFPLRYEALKAILSELKLENLNWYGSFKGEPYEWNSYATVVTAKK</sequence>
<evidence type="ECO:0000313" key="4">
    <source>
        <dbReference type="Proteomes" id="UP000483018"/>
    </source>
</evidence>
<dbReference type="AlphaFoldDB" id="A0A7C8LF85"/>
<dbReference type="Gene3D" id="3.40.50.150">
    <property type="entry name" value="Vaccinia Virus protein VP39"/>
    <property type="match status" value="1"/>
</dbReference>
<dbReference type="SUPFAM" id="SSF53335">
    <property type="entry name" value="S-adenosyl-L-methionine-dependent methyltransferases"/>
    <property type="match status" value="1"/>
</dbReference>
<dbReference type="Pfam" id="PF13649">
    <property type="entry name" value="Methyltransf_25"/>
    <property type="match status" value="1"/>
</dbReference>
<evidence type="ECO:0000259" key="2">
    <source>
        <dbReference type="Pfam" id="PF13649"/>
    </source>
</evidence>
<dbReference type="GO" id="GO:0008168">
    <property type="term" value="F:methyltransferase activity"/>
    <property type="evidence" value="ECO:0007669"/>
    <property type="project" value="UniProtKB-KW"/>
</dbReference>
<feature type="domain" description="Methyltransferase" evidence="2">
    <location>
        <begin position="49"/>
        <end position="147"/>
    </location>
</feature>
<gene>
    <name evidence="3" type="ORF">GND95_13915</name>
</gene>
<proteinExistence type="predicted"/>